<dbReference type="SMART" id="SM00507">
    <property type="entry name" value="HNHc"/>
    <property type="match status" value="1"/>
</dbReference>
<dbReference type="EMBL" id="BNAS01000008">
    <property type="protein sequence ID" value="GHH79029.1"/>
    <property type="molecule type" value="Genomic_DNA"/>
</dbReference>
<protein>
    <recommendedName>
        <fullName evidence="2">HNH nuclease domain-containing protein</fullName>
    </recommendedName>
</protein>
<dbReference type="InterPro" id="IPR003615">
    <property type="entry name" value="HNH_nuc"/>
</dbReference>
<dbReference type="CDD" id="cd00085">
    <property type="entry name" value="HNHc"/>
    <property type="match status" value="1"/>
</dbReference>
<sequence length="426" mass="45784">MVAEAARPDAELLGDLPDDVLGDLVTACGRLQSWMAGTQARAVAERAARETSPLAHSSLVGQVTSELVVTGAEAAEVVVRAESGAQHPTVITALETGRIDARKAHTLLRSASHLTVAERAEAIARFLPHAPRRTWKWLQSRMLAFAKSRHGAADAARAAAQHRCVQLDRAENDMGWLSAYLPAADAAAVWGIVDDMARQLQRTPDEGRDLGQLRADCLTGIVTGRLLPADRFTDPGATSDRSTEADDHTTTGQVRTCGGRAPVIKETVQLVRVTPTRPVVRVTVPASTLLGLDDSPGDLDGFGPVTADLAAHLATDATWQRLLTDPATGILTDYSTTAYRPGKVLRQAVTARDQTCGFLQCEHPADWDDLDHIVPFDHDLDPMALGSSRPGQTRADNLQPLCRRHHLLKTHAGWGVVRDPETGVTT</sequence>
<evidence type="ECO:0000313" key="3">
    <source>
        <dbReference type="EMBL" id="GHH79029.1"/>
    </source>
</evidence>
<evidence type="ECO:0000313" key="4">
    <source>
        <dbReference type="Proteomes" id="UP000627369"/>
    </source>
</evidence>
<feature type="region of interest" description="Disordered" evidence="1">
    <location>
        <begin position="232"/>
        <end position="256"/>
    </location>
</feature>
<feature type="domain" description="HNH nuclease" evidence="2">
    <location>
        <begin position="344"/>
        <end position="407"/>
    </location>
</feature>
<dbReference type="AlphaFoldDB" id="A0A919L0K6"/>
<organism evidence="3 4">
    <name type="scientific">Promicromonospora soli</name>
    <dbReference type="NCBI Taxonomy" id="2035533"/>
    <lineage>
        <taxon>Bacteria</taxon>
        <taxon>Bacillati</taxon>
        <taxon>Actinomycetota</taxon>
        <taxon>Actinomycetes</taxon>
        <taxon>Micrococcales</taxon>
        <taxon>Promicromonosporaceae</taxon>
        <taxon>Promicromonospora</taxon>
    </lineage>
</organism>
<name>A0A919L0K6_9MICO</name>
<gene>
    <name evidence="3" type="ORF">GCM10017772_43930</name>
</gene>
<reference evidence="3" key="1">
    <citation type="journal article" date="2014" name="Int. J. Syst. Evol. Microbiol.">
        <title>Complete genome sequence of Corynebacterium casei LMG S-19264T (=DSM 44701T), isolated from a smear-ripened cheese.</title>
        <authorList>
            <consortium name="US DOE Joint Genome Institute (JGI-PGF)"/>
            <person name="Walter F."/>
            <person name="Albersmeier A."/>
            <person name="Kalinowski J."/>
            <person name="Ruckert C."/>
        </authorList>
    </citation>
    <scope>NUCLEOTIDE SEQUENCE</scope>
    <source>
        <strain evidence="3">CGMCC 4.7398</strain>
    </source>
</reference>
<reference evidence="3" key="2">
    <citation type="submission" date="2020-09" db="EMBL/GenBank/DDBJ databases">
        <authorList>
            <person name="Sun Q."/>
            <person name="Zhou Y."/>
        </authorList>
    </citation>
    <scope>NUCLEOTIDE SEQUENCE</scope>
    <source>
        <strain evidence="3">CGMCC 4.7398</strain>
    </source>
</reference>
<dbReference type="Proteomes" id="UP000627369">
    <property type="component" value="Unassembled WGS sequence"/>
</dbReference>
<proteinExistence type="predicted"/>
<comment type="caution">
    <text evidence="3">The sequence shown here is derived from an EMBL/GenBank/DDBJ whole genome shotgun (WGS) entry which is preliminary data.</text>
</comment>
<evidence type="ECO:0000256" key="1">
    <source>
        <dbReference type="SAM" id="MobiDB-lite"/>
    </source>
</evidence>
<accession>A0A919L0K6</accession>
<keyword evidence="4" id="KW-1185">Reference proteome</keyword>
<evidence type="ECO:0000259" key="2">
    <source>
        <dbReference type="SMART" id="SM00507"/>
    </source>
</evidence>